<gene>
    <name evidence="2" type="ORF">LG632_02400</name>
</gene>
<accession>A0ABS8B0V9</accession>
<evidence type="ECO:0000313" key="3">
    <source>
        <dbReference type="Proteomes" id="UP001199054"/>
    </source>
</evidence>
<dbReference type="Pfam" id="PF13385">
    <property type="entry name" value="Laminin_G_3"/>
    <property type="match status" value="1"/>
</dbReference>
<dbReference type="Proteomes" id="UP001199054">
    <property type="component" value="Unassembled WGS sequence"/>
</dbReference>
<feature type="compositionally biased region" description="Low complexity" evidence="1">
    <location>
        <begin position="19"/>
        <end position="33"/>
    </location>
</feature>
<keyword evidence="3" id="KW-1185">Reference proteome</keyword>
<protein>
    <submittedName>
        <fullName evidence="2">LamG domain-containing protein</fullName>
    </submittedName>
</protein>
<evidence type="ECO:0000313" key="2">
    <source>
        <dbReference type="EMBL" id="MCB5178241.1"/>
    </source>
</evidence>
<dbReference type="EMBL" id="JAJAUY010000005">
    <property type="protein sequence ID" value="MCB5178241.1"/>
    <property type="molecule type" value="Genomic_DNA"/>
</dbReference>
<comment type="caution">
    <text evidence="2">The sequence shown here is derived from an EMBL/GenBank/DDBJ whole genome shotgun (WGS) entry which is preliminary data.</text>
</comment>
<reference evidence="2 3" key="1">
    <citation type="submission" date="2021-10" db="EMBL/GenBank/DDBJ databases">
        <title>Streptomyces sp. strain SMC 277, a novel streptomycete isolated from soil.</title>
        <authorList>
            <person name="Chanama M."/>
        </authorList>
    </citation>
    <scope>NUCLEOTIDE SEQUENCE [LARGE SCALE GENOMIC DNA]</scope>
    <source>
        <strain evidence="2 3">SMC 277</strain>
    </source>
</reference>
<dbReference type="RefSeq" id="WP_226724633.1">
    <property type="nucleotide sequence ID" value="NZ_JAJAUY010000005.1"/>
</dbReference>
<proteinExistence type="predicted"/>
<organism evidence="2 3">
    <name type="scientific">Streptomyces antimicrobicus</name>
    <dbReference type="NCBI Taxonomy" id="2883108"/>
    <lineage>
        <taxon>Bacteria</taxon>
        <taxon>Bacillati</taxon>
        <taxon>Actinomycetota</taxon>
        <taxon>Actinomycetes</taxon>
        <taxon>Kitasatosporales</taxon>
        <taxon>Streptomycetaceae</taxon>
        <taxon>Streptomyces</taxon>
    </lineage>
</organism>
<dbReference type="InterPro" id="IPR013320">
    <property type="entry name" value="ConA-like_dom_sf"/>
</dbReference>
<dbReference type="Gene3D" id="2.60.120.200">
    <property type="match status" value="1"/>
</dbReference>
<sequence>MTDAENNNRPVLKGFWEMTDGSGSSVTDSSGNGLTLTTAGEANWVSGPEGTAGALSFSDSLSFASESGAVATDQSFSVAAWLRLDSALTGAEPAFPKDWYAWTAVAQNGSYHSPFYLGVRNIEYGGEGTGDFHMHWNFTVSPIDGSDDGPVDWIHAHSSKELASAEVDQWVFVVGVYDLEAGAARIYVPTHADRGEEKLPEGWPKWNGDLSVQLGHAWFRDEYVDQWPGSVGPVRIYSGVLTEADATSLYERGRLAGE</sequence>
<evidence type="ECO:0000256" key="1">
    <source>
        <dbReference type="SAM" id="MobiDB-lite"/>
    </source>
</evidence>
<feature type="region of interest" description="Disordered" evidence="1">
    <location>
        <begin position="1"/>
        <end position="33"/>
    </location>
</feature>
<dbReference type="SUPFAM" id="SSF49899">
    <property type="entry name" value="Concanavalin A-like lectins/glucanases"/>
    <property type="match status" value="1"/>
</dbReference>
<name>A0ABS8B0V9_9ACTN</name>